<dbReference type="Proteomes" id="UP000434052">
    <property type="component" value="Unassembled WGS sequence"/>
</dbReference>
<dbReference type="OrthoDB" id="1493862at2"/>
<proteinExistence type="predicted"/>
<name>A0A6P1Z9V0_9BACT</name>
<accession>A0A6P1Z9V0</accession>
<dbReference type="AlphaFoldDB" id="A0A6P1Z9V0"/>
<evidence type="ECO:0000313" key="1">
    <source>
        <dbReference type="EMBL" id="TVM30318.1"/>
    </source>
</evidence>
<evidence type="ECO:0000313" key="2">
    <source>
        <dbReference type="Proteomes" id="UP000434052"/>
    </source>
</evidence>
<dbReference type="RefSeq" id="WP_144307412.1">
    <property type="nucleotide sequence ID" value="NZ_QMIF01000025.1"/>
</dbReference>
<dbReference type="EMBL" id="QMIF01000025">
    <property type="protein sequence ID" value="TVM30318.1"/>
    <property type="molecule type" value="Genomic_DNA"/>
</dbReference>
<sequence>MDITNLMNEYRECVRTLWNTHLLGKIDPDDVWGMIDQYDGICTKLFNIMVLRQTDRSECQKAMSYEQYPEPLLFLRVKPNPQSCVPILINREKEACGYWDYPFDWKNNAELDLRFIDCFDFALQSFREIEYYRVRVVGPSGFPELIGRDALILCKYAVVEVVSSEMDI</sequence>
<gene>
    <name evidence="1" type="ORF">DQK91_21195</name>
</gene>
<comment type="caution">
    <text evidence="1">The sequence shown here is derived from an EMBL/GenBank/DDBJ whole genome shotgun (WGS) entry which is preliminary data.</text>
</comment>
<organism evidence="1 2">
    <name type="scientific">Oceanidesulfovibrio marinus</name>
    <dbReference type="NCBI Taxonomy" id="370038"/>
    <lineage>
        <taxon>Bacteria</taxon>
        <taxon>Pseudomonadati</taxon>
        <taxon>Thermodesulfobacteriota</taxon>
        <taxon>Desulfovibrionia</taxon>
        <taxon>Desulfovibrionales</taxon>
        <taxon>Desulfovibrionaceae</taxon>
        <taxon>Oceanidesulfovibrio</taxon>
    </lineage>
</organism>
<protein>
    <submittedName>
        <fullName evidence="1">Uncharacterized protein</fullName>
    </submittedName>
</protein>
<reference evidence="1 2" key="1">
    <citation type="submission" date="2018-06" db="EMBL/GenBank/DDBJ databases">
        <title>Complete genome of Desulfovibrio marinus P48SEP.</title>
        <authorList>
            <person name="Crispim J.S."/>
            <person name="Vidigal P.M.P."/>
            <person name="Silva L.C.F."/>
            <person name="Araujo L.C."/>
            <person name="Laguardia C.N."/>
            <person name="Dias R.S."/>
            <person name="Sousa M.P."/>
            <person name="Paula S.O."/>
            <person name="Silva C."/>
        </authorList>
    </citation>
    <scope>NUCLEOTIDE SEQUENCE [LARGE SCALE GENOMIC DNA]</scope>
    <source>
        <strain evidence="1 2">P48SEP</strain>
    </source>
</reference>